<gene>
    <name evidence="2" type="ORF">QQF64_011602</name>
</gene>
<evidence type="ECO:0000256" key="1">
    <source>
        <dbReference type="SAM" id="MobiDB-lite"/>
    </source>
</evidence>
<name>A0ABR3LZT4_9TELE</name>
<dbReference type="Proteomes" id="UP001558613">
    <property type="component" value="Unassembled WGS sequence"/>
</dbReference>
<evidence type="ECO:0000313" key="2">
    <source>
        <dbReference type="EMBL" id="KAL1258358.1"/>
    </source>
</evidence>
<evidence type="ECO:0000313" key="3">
    <source>
        <dbReference type="Proteomes" id="UP001558613"/>
    </source>
</evidence>
<dbReference type="EMBL" id="JAYMGO010000017">
    <property type="protein sequence ID" value="KAL1258358.1"/>
    <property type="molecule type" value="Genomic_DNA"/>
</dbReference>
<proteinExistence type="predicted"/>
<feature type="region of interest" description="Disordered" evidence="1">
    <location>
        <begin position="16"/>
        <end position="52"/>
    </location>
</feature>
<sequence length="89" mass="10183">MQCSSDLLCVAVEREREKKACQSPPGGQRPLPQPTNHMAGPDQVHHVSDKRKQHYYHQWTEIGNSEIGNSKQEIKKHGFGGTQVQFMWQ</sequence>
<comment type="caution">
    <text evidence="2">The sequence shown here is derived from an EMBL/GenBank/DDBJ whole genome shotgun (WGS) entry which is preliminary data.</text>
</comment>
<organism evidence="2 3">
    <name type="scientific">Cirrhinus molitorella</name>
    <name type="common">mud carp</name>
    <dbReference type="NCBI Taxonomy" id="172907"/>
    <lineage>
        <taxon>Eukaryota</taxon>
        <taxon>Metazoa</taxon>
        <taxon>Chordata</taxon>
        <taxon>Craniata</taxon>
        <taxon>Vertebrata</taxon>
        <taxon>Euteleostomi</taxon>
        <taxon>Actinopterygii</taxon>
        <taxon>Neopterygii</taxon>
        <taxon>Teleostei</taxon>
        <taxon>Ostariophysi</taxon>
        <taxon>Cypriniformes</taxon>
        <taxon>Cyprinidae</taxon>
        <taxon>Labeoninae</taxon>
        <taxon>Labeonini</taxon>
        <taxon>Cirrhinus</taxon>
    </lineage>
</organism>
<reference evidence="2 3" key="1">
    <citation type="submission" date="2023-09" db="EMBL/GenBank/DDBJ databases">
        <authorList>
            <person name="Wang M."/>
        </authorList>
    </citation>
    <scope>NUCLEOTIDE SEQUENCE [LARGE SCALE GENOMIC DNA]</scope>
    <source>
        <strain evidence="2">GT-2023</strain>
        <tissue evidence="2">Liver</tissue>
    </source>
</reference>
<keyword evidence="3" id="KW-1185">Reference proteome</keyword>
<protein>
    <submittedName>
        <fullName evidence="2">Uncharacterized protein</fullName>
    </submittedName>
</protein>
<accession>A0ABR3LZT4</accession>